<evidence type="ECO:0000256" key="9">
    <source>
        <dbReference type="HAMAP-Rule" id="MF_00097"/>
    </source>
</evidence>
<name>A0A151ANJ1_9CLOT</name>
<dbReference type="InterPro" id="IPR036206">
    <property type="entry name" value="ThiamineP_synth_sf"/>
</dbReference>
<feature type="binding site" evidence="9">
    <location>
        <position position="210"/>
    </location>
    <ligand>
        <name>2-[(2R,5Z)-2-carboxy-4-methylthiazol-5(2H)-ylidene]ethyl phosphate</name>
        <dbReference type="ChEBI" id="CHEBI:62899"/>
    </ligand>
</feature>
<comment type="similarity">
    <text evidence="9 10">Belongs to the thiamine-phosphate synthase family.</text>
</comment>
<evidence type="ECO:0000256" key="4">
    <source>
        <dbReference type="ARBA" id="ARBA00022842"/>
    </source>
</evidence>
<dbReference type="PANTHER" id="PTHR20857:SF15">
    <property type="entry name" value="THIAMINE-PHOSPHATE SYNTHASE"/>
    <property type="match status" value="1"/>
</dbReference>
<feature type="binding site" evidence="9">
    <location>
        <position position="153"/>
    </location>
    <ligand>
        <name>4-amino-2-methyl-5-(diphosphooxymethyl)pyrimidine</name>
        <dbReference type="ChEBI" id="CHEBI:57841"/>
    </ligand>
</feature>
<evidence type="ECO:0000259" key="12">
    <source>
        <dbReference type="Pfam" id="PF02581"/>
    </source>
</evidence>
<evidence type="ECO:0000256" key="1">
    <source>
        <dbReference type="ARBA" id="ARBA00005165"/>
    </source>
</evidence>
<evidence type="ECO:0000313" key="13">
    <source>
        <dbReference type="EMBL" id="KYH29193.1"/>
    </source>
</evidence>
<evidence type="ECO:0000313" key="14">
    <source>
        <dbReference type="Proteomes" id="UP000075374"/>
    </source>
</evidence>
<evidence type="ECO:0000256" key="11">
    <source>
        <dbReference type="RuleBase" id="RU004253"/>
    </source>
</evidence>
<feature type="binding site" evidence="9">
    <location>
        <position position="134"/>
    </location>
    <ligand>
        <name>Mg(2+)</name>
        <dbReference type="ChEBI" id="CHEBI:18420"/>
    </ligand>
</feature>
<feature type="binding site" evidence="9">
    <location>
        <begin position="230"/>
        <end position="231"/>
    </location>
    <ligand>
        <name>2-[(2R,5Z)-2-carboxy-4-methylthiazol-5(2H)-ylidene]ethyl phosphate</name>
        <dbReference type="ChEBI" id="CHEBI:62899"/>
    </ligand>
</feature>
<feature type="domain" description="Thiamine phosphate synthase/TenI" evidence="12">
    <location>
        <begin position="52"/>
        <end position="233"/>
    </location>
</feature>
<dbReference type="GO" id="GO:0004789">
    <property type="term" value="F:thiamine-phosphate diphosphorylase activity"/>
    <property type="evidence" value="ECO:0007669"/>
    <property type="project" value="UniProtKB-UniRule"/>
</dbReference>
<dbReference type="GO" id="GO:0009228">
    <property type="term" value="P:thiamine biosynthetic process"/>
    <property type="evidence" value="ECO:0007669"/>
    <property type="project" value="UniProtKB-KW"/>
</dbReference>
<dbReference type="InterPro" id="IPR034291">
    <property type="entry name" value="TMP_synthase"/>
</dbReference>
<comment type="pathway">
    <text evidence="1 9 11">Cofactor biosynthesis; thiamine diphosphate biosynthesis; thiamine phosphate from 4-amino-2-methyl-5-diphosphomethylpyrimidine and 4-methyl-5-(2-phosphoethyl)-thiazole: step 1/1.</text>
</comment>
<dbReference type="FunFam" id="3.20.20.70:FF:000096">
    <property type="entry name" value="Thiamine-phosphate synthase"/>
    <property type="match status" value="1"/>
</dbReference>
<evidence type="ECO:0000256" key="10">
    <source>
        <dbReference type="RuleBase" id="RU003826"/>
    </source>
</evidence>
<comment type="function">
    <text evidence="9">Condenses 4-methyl-5-(beta-hydroxyethyl)thiazole monophosphate (THZ-P) and 2-methyl-4-amino-5-hydroxymethyl pyrimidine pyrophosphate (HMP-PP) to form thiamine monophosphate (TMP).</text>
</comment>
<organism evidence="13 14">
    <name type="scientific">Clostridium colicanis DSM 13634</name>
    <dbReference type="NCBI Taxonomy" id="1121305"/>
    <lineage>
        <taxon>Bacteria</taxon>
        <taxon>Bacillati</taxon>
        <taxon>Bacillota</taxon>
        <taxon>Clostridia</taxon>
        <taxon>Eubacteriales</taxon>
        <taxon>Clostridiaceae</taxon>
        <taxon>Clostridium</taxon>
    </lineage>
</organism>
<keyword evidence="4 9" id="KW-0460">Magnesium</keyword>
<dbReference type="InterPro" id="IPR022998">
    <property type="entry name" value="ThiamineP_synth_TenI"/>
</dbReference>
<dbReference type="STRING" id="1121305.CLCOL_13300"/>
<evidence type="ECO:0000256" key="6">
    <source>
        <dbReference type="ARBA" id="ARBA00047334"/>
    </source>
</evidence>
<keyword evidence="5 9" id="KW-0784">Thiamine biosynthesis</keyword>
<comment type="catalytic activity">
    <reaction evidence="6 9 10">
        <text>4-methyl-5-(2-phosphooxyethyl)-thiazole + 4-amino-2-methyl-5-(diphosphooxymethyl)pyrimidine + H(+) = thiamine phosphate + diphosphate</text>
        <dbReference type="Rhea" id="RHEA:22328"/>
        <dbReference type="ChEBI" id="CHEBI:15378"/>
        <dbReference type="ChEBI" id="CHEBI:33019"/>
        <dbReference type="ChEBI" id="CHEBI:37575"/>
        <dbReference type="ChEBI" id="CHEBI:57841"/>
        <dbReference type="ChEBI" id="CHEBI:58296"/>
        <dbReference type="EC" id="2.5.1.3"/>
    </reaction>
</comment>
<evidence type="ECO:0000256" key="3">
    <source>
        <dbReference type="ARBA" id="ARBA00022723"/>
    </source>
</evidence>
<dbReference type="EC" id="2.5.1.3" evidence="9"/>
<reference evidence="13 14" key="1">
    <citation type="submission" date="2016-02" db="EMBL/GenBank/DDBJ databases">
        <title>Genome sequence of Clostridium colicanis DSM 13634.</title>
        <authorList>
            <person name="Poehlein A."/>
            <person name="Daniel R."/>
        </authorList>
    </citation>
    <scope>NUCLEOTIDE SEQUENCE [LARGE SCALE GENOMIC DNA]</scope>
    <source>
        <strain evidence="13 14">DSM 13634</strain>
    </source>
</reference>
<feature type="binding site" evidence="9">
    <location>
        <position position="115"/>
    </location>
    <ligand>
        <name>Mg(2+)</name>
        <dbReference type="ChEBI" id="CHEBI:18420"/>
    </ligand>
</feature>
<dbReference type="PATRIC" id="fig|1121305.3.peg.1335"/>
<comment type="cofactor">
    <cofactor evidence="9">
        <name>Mg(2+)</name>
        <dbReference type="ChEBI" id="CHEBI:18420"/>
    </cofactor>
    <text evidence="9">Binds 1 Mg(2+) ion per subunit.</text>
</comment>
<dbReference type="UniPathway" id="UPA00060">
    <property type="reaction ID" value="UER00141"/>
</dbReference>
<dbReference type="CDD" id="cd00564">
    <property type="entry name" value="TMP_TenI"/>
    <property type="match status" value="1"/>
</dbReference>
<dbReference type="NCBIfam" id="TIGR00693">
    <property type="entry name" value="thiE"/>
    <property type="match status" value="1"/>
</dbReference>
<gene>
    <name evidence="13" type="primary">thiE_1</name>
    <name evidence="9" type="synonym">thiE</name>
    <name evidence="13" type="ORF">CLCOL_13300</name>
</gene>
<dbReference type="Proteomes" id="UP000075374">
    <property type="component" value="Unassembled WGS sequence"/>
</dbReference>
<feature type="binding site" evidence="9">
    <location>
        <begin position="82"/>
        <end position="86"/>
    </location>
    <ligand>
        <name>4-amino-2-methyl-5-(diphosphooxymethyl)pyrimidine</name>
        <dbReference type="ChEBI" id="CHEBI:57841"/>
    </ligand>
</feature>
<dbReference type="GO" id="GO:0000287">
    <property type="term" value="F:magnesium ion binding"/>
    <property type="evidence" value="ECO:0007669"/>
    <property type="project" value="UniProtKB-UniRule"/>
</dbReference>
<dbReference type="RefSeq" id="WP_242862621.1">
    <property type="nucleotide sequence ID" value="NZ_LTBB01000005.1"/>
</dbReference>
<sequence length="256" mass="28649">MDKSFRIIDANANRYELSKMYEDYRFSAHNLKKDFCDLCSQAIKSEKLDTDLYCLTAEEYSLGRSNIEVVKAMLSAGIKIIQYREKEKKMLHKYNECVKIRELTYAAGATFIVNDDIDLAMMVEADGVHIGQYDLPIEKVRELVGKEMIIGVSTHSPQQAQDAIAKGADYIGVGPIFSTRTKKDVCAPVGFEYLDYAVKNVNIPFVAIGGIKEHNITEIKARGAKMIAMVTEIVGAENIEKKIESIRNKLSSICTG</sequence>
<dbReference type="GO" id="GO:0005737">
    <property type="term" value="C:cytoplasm"/>
    <property type="evidence" value="ECO:0007669"/>
    <property type="project" value="TreeGrafter"/>
</dbReference>
<proteinExistence type="inferred from homology"/>
<evidence type="ECO:0000256" key="5">
    <source>
        <dbReference type="ARBA" id="ARBA00022977"/>
    </source>
</evidence>
<dbReference type="HAMAP" id="MF_00097">
    <property type="entry name" value="TMP_synthase"/>
    <property type="match status" value="1"/>
</dbReference>
<comment type="catalytic activity">
    <reaction evidence="8 9 10">
        <text>2-[(2R,5Z)-2-carboxy-4-methylthiazol-5(2H)-ylidene]ethyl phosphate + 4-amino-2-methyl-5-(diphosphooxymethyl)pyrimidine + 2 H(+) = thiamine phosphate + CO2 + diphosphate</text>
        <dbReference type="Rhea" id="RHEA:47844"/>
        <dbReference type="ChEBI" id="CHEBI:15378"/>
        <dbReference type="ChEBI" id="CHEBI:16526"/>
        <dbReference type="ChEBI" id="CHEBI:33019"/>
        <dbReference type="ChEBI" id="CHEBI:37575"/>
        <dbReference type="ChEBI" id="CHEBI:57841"/>
        <dbReference type="ChEBI" id="CHEBI:62899"/>
        <dbReference type="EC" id="2.5.1.3"/>
    </reaction>
</comment>
<feature type="binding site" evidence="9">
    <location>
        <position position="182"/>
    </location>
    <ligand>
        <name>4-amino-2-methyl-5-(diphosphooxymethyl)pyrimidine</name>
        <dbReference type="ChEBI" id="CHEBI:57841"/>
    </ligand>
</feature>
<dbReference type="PANTHER" id="PTHR20857">
    <property type="entry name" value="THIAMINE-PHOSPHATE PYROPHOSPHORYLASE"/>
    <property type="match status" value="1"/>
</dbReference>
<dbReference type="InterPro" id="IPR013785">
    <property type="entry name" value="Aldolase_TIM"/>
</dbReference>
<comment type="catalytic activity">
    <reaction evidence="7 9 10">
        <text>2-(2-carboxy-4-methylthiazol-5-yl)ethyl phosphate + 4-amino-2-methyl-5-(diphosphooxymethyl)pyrimidine + 2 H(+) = thiamine phosphate + CO2 + diphosphate</text>
        <dbReference type="Rhea" id="RHEA:47848"/>
        <dbReference type="ChEBI" id="CHEBI:15378"/>
        <dbReference type="ChEBI" id="CHEBI:16526"/>
        <dbReference type="ChEBI" id="CHEBI:33019"/>
        <dbReference type="ChEBI" id="CHEBI:37575"/>
        <dbReference type="ChEBI" id="CHEBI:57841"/>
        <dbReference type="ChEBI" id="CHEBI:62890"/>
        <dbReference type="EC" id="2.5.1.3"/>
    </reaction>
</comment>
<dbReference type="AlphaFoldDB" id="A0A151ANJ1"/>
<dbReference type="GO" id="GO:0009229">
    <property type="term" value="P:thiamine diphosphate biosynthetic process"/>
    <property type="evidence" value="ECO:0007669"/>
    <property type="project" value="UniProtKB-UniRule"/>
</dbReference>
<keyword evidence="3 9" id="KW-0479">Metal-binding</keyword>
<accession>A0A151ANJ1</accession>
<feature type="binding site" evidence="9">
    <location>
        <position position="114"/>
    </location>
    <ligand>
        <name>4-amino-2-methyl-5-(diphosphooxymethyl)pyrimidine</name>
        <dbReference type="ChEBI" id="CHEBI:57841"/>
    </ligand>
</feature>
<evidence type="ECO:0000256" key="7">
    <source>
        <dbReference type="ARBA" id="ARBA00047851"/>
    </source>
</evidence>
<keyword evidence="2 9" id="KW-0808">Transferase</keyword>
<feature type="binding site" evidence="9">
    <location>
        <begin position="179"/>
        <end position="181"/>
    </location>
    <ligand>
        <name>2-[(2R,5Z)-2-carboxy-4-methylthiazol-5(2H)-ylidene]ethyl phosphate</name>
        <dbReference type="ChEBI" id="CHEBI:62899"/>
    </ligand>
</feature>
<dbReference type="Gene3D" id="3.20.20.70">
    <property type="entry name" value="Aldolase class I"/>
    <property type="match status" value="1"/>
</dbReference>
<comment type="caution">
    <text evidence="13">The sequence shown here is derived from an EMBL/GenBank/DDBJ whole genome shotgun (WGS) entry which is preliminary data.</text>
</comment>
<evidence type="ECO:0000256" key="2">
    <source>
        <dbReference type="ARBA" id="ARBA00022679"/>
    </source>
</evidence>
<dbReference type="Pfam" id="PF02581">
    <property type="entry name" value="TMP-TENI"/>
    <property type="match status" value="1"/>
</dbReference>
<dbReference type="EMBL" id="LTBB01000005">
    <property type="protein sequence ID" value="KYH29193.1"/>
    <property type="molecule type" value="Genomic_DNA"/>
</dbReference>
<protein>
    <recommendedName>
        <fullName evidence="9">Thiamine-phosphate synthase</fullName>
        <shortName evidence="9">TP synthase</shortName>
        <shortName evidence="9">TPS</shortName>
        <ecNumber evidence="9">2.5.1.3</ecNumber>
    </recommendedName>
    <alternativeName>
        <fullName evidence="9">Thiamine-phosphate pyrophosphorylase</fullName>
        <shortName evidence="9">TMP pyrophosphorylase</shortName>
        <shortName evidence="9">TMP-PPase</shortName>
    </alternativeName>
</protein>
<keyword evidence="14" id="KW-1185">Reference proteome</keyword>
<evidence type="ECO:0000256" key="8">
    <source>
        <dbReference type="ARBA" id="ARBA00047883"/>
    </source>
</evidence>
<dbReference type="SUPFAM" id="SSF51391">
    <property type="entry name" value="Thiamin phosphate synthase"/>
    <property type="match status" value="1"/>
</dbReference>